<comment type="caution">
    <text evidence="2">The sequence shown here is derived from an EMBL/GenBank/DDBJ whole genome shotgun (WGS) entry which is preliminary data.</text>
</comment>
<organism evidence="2 3">
    <name type="scientific">Sphingomonas chungangi</name>
    <dbReference type="NCBI Taxonomy" id="2683589"/>
    <lineage>
        <taxon>Bacteria</taxon>
        <taxon>Pseudomonadati</taxon>
        <taxon>Pseudomonadota</taxon>
        <taxon>Alphaproteobacteria</taxon>
        <taxon>Sphingomonadales</taxon>
        <taxon>Sphingomonadaceae</taxon>
        <taxon>Sphingomonas</taxon>
    </lineage>
</organism>
<dbReference type="PANTHER" id="PTHR12526:SF635">
    <property type="entry name" value="GLYCOSYL TRANSFERASE GROUP 1"/>
    <property type="match status" value="1"/>
</dbReference>
<name>A0A838L604_9SPHN</name>
<evidence type="ECO:0000313" key="2">
    <source>
        <dbReference type="EMBL" id="MBA2934135.1"/>
    </source>
</evidence>
<protein>
    <submittedName>
        <fullName evidence="2">Glycosyltransferase</fullName>
    </submittedName>
</protein>
<dbReference type="EMBL" id="JACEIB010000006">
    <property type="protein sequence ID" value="MBA2934135.1"/>
    <property type="molecule type" value="Genomic_DNA"/>
</dbReference>
<dbReference type="Proteomes" id="UP000570166">
    <property type="component" value="Unassembled WGS sequence"/>
</dbReference>
<dbReference type="InterPro" id="IPR028098">
    <property type="entry name" value="Glyco_trans_4-like_N"/>
</dbReference>
<feature type="domain" description="Glycosyltransferase subfamily 4-like N-terminal" evidence="1">
    <location>
        <begin position="25"/>
        <end position="177"/>
    </location>
</feature>
<dbReference type="GO" id="GO:0016757">
    <property type="term" value="F:glycosyltransferase activity"/>
    <property type="evidence" value="ECO:0007669"/>
    <property type="project" value="UniProtKB-ARBA"/>
</dbReference>
<sequence>MMWRGDEIPASDRPIALLVNILSGGGAQRRVASLANRFAELGRTVELVSYEADGPMRAILSPAVRVAPIEAGGLAAYCEQARPAVLMSCVTDTHRAAVAAARDTSVPLVLRASRHPYRKLPRWNLPKRLAEPFKLRRTARLYAQADAIVALSDDGADALRRLLGRRPARIETIPNPVVDRIRAAPRGPCANMPLVLGVGRLTAQKDFTTLLRAFALVRADRPARLHLLGEGPERRRLRALATRLGIARDVEMPGEVRDVADRLLHADLLVSSSLWEGMQAVPIEALAAGCPVVATDCPGGARETLQDGRLGPLVPVRDPAAMARAMIATLDAPPDPALLAEGAARFTAEGKAELYLALFDALAGARAGSPAIPAGAMSASPPAPLSSQG</sequence>
<keyword evidence="3" id="KW-1185">Reference proteome</keyword>
<dbReference type="Pfam" id="PF13439">
    <property type="entry name" value="Glyco_transf_4"/>
    <property type="match status" value="1"/>
</dbReference>
<dbReference type="AlphaFoldDB" id="A0A838L604"/>
<evidence type="ECO:0000313" key="3">
    <source>
        <dbReference type="Proteomes" id="UP000570166"/>
    </source>
</evidence>
<dbReference type="CDD" id="cd03811">
    <property type="entry name" value="GT4_GT28_WabH-like"/>
    <property type="match status" value="1"/>
</dbReference>
<evidence type="ECO:0000259" key="1">
    <source>
        <dbReference type="Pfam" id="PF13439"/>
    </source>
</evidence>
<gene>
    <name evidence="2" type="ORF">HZF05_08480</name>
</gene>
<keyword evidence="2" id="KW-0808">Transferase</keyword>
<dbReference type="SUPFAM" id="SSF53756">
    <property type="entry name" value="UDP-Glycosyltransferase/glycogen phosphorylase"/>
    <property type="match status" value="1"/>
</dbReference>
<reference evidence="2 3" key="1">
    <citation type="submission" date="2020-07" db="EMBL/GenBank/DDBJ databases">
        <authorList>
            <person name="Sun Q."/>
        </authorList>
    </citation>
    <scope>NUCLEOTIDE SEQUENCE [LARGE SCALE GENOMIC DNA]</scope>
    <source>
        <strain evidence="2 3">CGMCC 1.13654</strain>
    </source>
</reference>
<dbReference type="Pfam" id="PF13692">
    <property type="entry name" value="Glyco_trans_1_4"/>
    <property type="match status" value="1"/>
</dbReference>
<dbReference type="PANTHER" id="PTHR12526">
    <property type="entry name" value="GLYCOSYLTRANSFERASE"/>
    <property type="match status" value="1"/>
</dbReference>
<proteinExistence type="predicted"/>
<dbReference type="Gene3D" id="3.40.50.2000">
    <property type="entry name" value="Glycogen Phosphorylase B"/>
    <property type="match status" value="2"/>
</dbReference>
<accession>A0A838L604</accession>